<keyword evidence="1" id="KW-0472">Membrane</keyword>
<keyword evidence="1" id="KW-1133">Transmembrane helix</keyword>
<accession>A0A0V0H707</accession>
<evidence type="ECO:0000313" key="2">
    <source>
        <dbReference type="EMBL" id="JAP15243.1"/>
    </source>
</evidence>
<feature type="transmembrane region" description="Helical" evidence="1">
    <location>
        <begin position="100"/>
        <end position="128"/>
    </location>
</feature>
<keyword evidence="1" id="KW-0812">Transmembrane</keyword>
<name>A0A0V0H707_SOLCH</name>
<proteinExistence type="predicted"/>
<dbReference type="EMBL" id="GEDG01025441">
    <property type="protein sequence ID" value="JAP15243.1"/>
    <property type="molecule type" value="Transcribed_RNA"/>
</dbReference>
<dbReference type="AlphaFoldDB" id="A0A0V0H707"/>
<reference evidence="2" key="1">
    <citation type="submission" date="2015-12" db="EMBL/GenBank/DDBJ databases">
        <title>Gene expression during late stages of embryo sac development: a critical building block for successful pollen-pistil interactions.</title>
        <authorList>
            <person name="Liu Y."/>
            <person name="Joly V."/>
            <person name="Sabar M."/>
            <person name="Matton D.P."/>
        </authorList>
    </citation>
    <scope>NUCLEOTIDE SEQUENCE</scope>
</reference>
<organism evidence="2">
    <name type="scientific">Solanum chacoense</name>
    <name type="common">Chaco potato</name>
    <dbReference type="NCBI Taxonomy" id="4108"/>
    <lineage>
        <taxon>Eukaryota</taxon>
        <taxon>Viridiplantae</taxon>
        <taxon>Streptophyta</taxon>
        <taxon>Embryophyta</taxon>
        <taxon>Tracheophyta</taxon>
        <taxon>Spermatophyta</taxon>
        <taxon>Magnoliopsida</taxon>
        <taxon>eudicotyledons</taxon>
        <taxon>Gunneridae</taxon>
        <taxon>Pentapetalae</taxon>
        <taxon>asterids</taxon>
        <taxon>lamiids</taxon>
        <taxon>Solanales</taxon>
        <taxon>Solanaceae</taxon>
        <taxon>Solanoideae</taxon>
        <taxon>Solaneae</taxon>
        <taxon>Solanum</taxon>
    </lineage>
</organism>
<feature type="transmembrane region" description="Helical" evidence="1">
    <location>
        <begin position="64"/>
        <end position="88"/>
    </location>
</feature>
<evidence type="ECO:0000256" key="1">
    <source>
        <dbReference type="SAM" id="Phobius"/>
    </source>
</evidence>
<protein>
    <submittedName>
        <fullName evidence="2">Putative ovule protein</fullName>
    </submittedName>
</protein>
<sequence length="130" mass="14469">MSTSSIFTSKFFVLSMFAKSSVYVSLVSECRSRLSSFISSTLISGRLSWLFSSFSSNSSCNCNFSLNLIISFANFVFCSFSFCLISYISFNIASSFSSSIILVFFTSSNCCTSFFACCFIFSISVLLFKY</sequence>